<name>A0A6J5SC89_9CAUD</name>
<proteinExistence type="predicted"/>
<evidence type="ECO:0000313" key="4">
    <source>
        <dbReference type="EMBL" id="CAB4190868.1"/>
    </source>
</evidence>
<evidence type="ECO:0000313" key="7">
    <source>
        <dbReference type="EMBL" id="CAB5227805.1"/>
    </source>
</evidence>
<gene>
    <name evidence="3" type="ORF">UFOVP1065_6</name>
    <name evidence="4" type="ORF">UFOVP1198_208</name>
    <name evidence="5" type="ORF">UFOVP1418_200</name>
    <name evidence="7" type="ORF">UFOVP1524_183</name>
    <name evidence="6" type="ORF">UFOVP1651_183</name>
    <name evidence="1" type="ORF">UFOVP908_161</name>
    <name evidence="2" type="ORF">UFOVP990_208</name>
</gene>
<dbReference type="EMBL" id="LR796945">
    <property type="protein sequence ID" value="CAB4177157.1"/>
    <property type="molecule type" value="Genomic_DNA"/>
</dbReference>
<evidence type="ECO:0000313" key="1">
    <source>
        <dbReference type="EMBL" id="CAB4170858.1"/>
    </source>
</evidence>
<accession>A0A6J5SC89</accession>
<evidence type="ECO:0000313" key="2">
    <source>
        <dbReference type="EMBL" id="CAB4177157.1"/>
    </source>
</evidence>
<organism evidence="5">
    <name type="scientific">uncultured Caudovirales phage</name>
    <dbReference type="NCBI Taxonomy" id="2100421"/>
    <lineage>
        <taxon>Viruses</taxon>
        <taxon>Duplodnaviria</taxon>
        <taxon>Heunggongvirae</taxon>
        <taxon>Uroviricota</taxon>
        <taxon>Caudoviricetes</taxon>
        <taxon>Peduoviridae</taxon>
        <taxon>Maltschvirus</taxon>
        <taxon>Maltschvirus maltsch</taxon>
    </lineage>
</organism>
<dbReference type="EMBL" id="LR797157">
    <property type="protein sequence ID" value="CAB4190868.1"/>
    <property type="molecule type" value="Genomic_DNA"/>
</dbReference>
<reference evidence="5" key="1">
    <citation type="submission" date="2020-05" db="EMBL/GenBank/DDBJ databases">
        <authorList>
            <person name="Chiriac C."/>
            <person name="Salcher M."/>
            <person name="Ghai R."/>
            <person name="Kavagutti S V."/>
        </authorList>
    </citation>
    <scope>NUCLEOTIDE SEQUENCE</scope>
</reference>
<sequence length="187" mass="19784">MALANVNITDTFDVWRVRTNQIIAAAEQSLTFANGAFTTANVASAAVGAAFNKANSANYFAYLVNANTTAAFDKANTGGSISFLAFDRANAEPLAQTVYSYANTINAISVAAFARANNAEGGGYFKGNNGPRGNNNYGRSDIFRVNVNYINQNIYFDQGENASATGPLSVNVGNILQINTDARVVII</sequence>
<dbReference type="EMBL" id="LR797021">
    <property type="protein sequence ID" value="CAB4181062.1"/>
    <property type="molecule type" value="Genomic_DNA"/>
</dbReference>
<dbReference type="EMBL" id="LR796860">
    <property type="protein sequence ID" value="CAB4170858.1"/>
    <property type="molecule type" value="Genomic_DNA"/>
</dbReference>
<protein>
    <submittedName>
        <fullName evidence="5">Uncharacterized protein</fullName>
    </submittedName>
</protein>
<evidence type="ECO:0000313" key="5">
    <source>
        <dbReference type="EMBL" id="CAB4211219.1"/>
    </source>
</evidence>
<evidence type="ECO:0000313" key="6">
    <source>
        <dbReference type="EMBL" id="CAB4222818.1"/>
    </source>
</evidence>
<dbReference type="EMBL" id="LR798378">
    <property type="protein sequence ID" value="CAB5227805.1"/>
    <property type="molecule type" value="Genomic_DNA"/>
</dbReference>
<evidence type="ECO:0000313" key="3">
    <source>
        <dbReference type="EMBL" id="CAB4181062.1"/>
    </source>
</evidence>
<dbReference type="EMBL" id="LR797369">
    <property type="protein sequence ID" value="CAB4211219.1"/>
    <property type="molecule type" value="Genomic_DNA"/>
</dbReference>
<dbReference type="EMBL" id="LR797518">
    <property type="protein sequence ID" value="CAB4222818.1"/>
    <property type="molecule type" value="Genomic_DNA"/>
</dbReference>